<protein>
    <submittedName>
        <fullName evidence="1">Histone acetyltransferase</fullName>
        <ecNumber evidence="1">2.3.1.48</ecNumber>
    </submittedName>
</protein>
<dbReference type="InterPro" id="IPR017380">
    <property type="entry name" value="Hist_AcTrfase_B-typ_cat-su"/>
</dbReference>
<dbReference type="AlphaFoldDB" id="A0A976MEB6"/>
<evidence type="ECO:0000313" key="2">
    <source>
        <dbReference type="Proteomes" id="UP000244811"/>
    </source>
</evidence>
<keyword evidence="1" id="KW-0012">Acyltransferase</keyword>
<dbReference type="InterPro" id="IPR016181">
    <property type="entry name" value="Acyl_CoA_acyltransferase"/>
</dbReference>
<dbReference type="Gene3D" id="3.40.630.30">
    <property type="match status" value="1"/>
</dbReference>
<sequence>MEKFTVQFHPCENLDNYVNNTYTYRPLYTHHFFTNDDNSSAIQWVRYDVYYIVDTFELFIKVSGQLYMSKDESEIRKGLYVVYKSIFTHIPEHTLILDESTFKHLLYMRSVGTNRFIPPGRIIVEIPLDNSSIFQLRYCVFDENSNSPTSSSSTPEYSKYHGKRIGGDDDSYPEFSDKSIYFKNTLDTSNFDEDLYNECYMNISHKGNFDNCLIYDIVRHINKNRRERPKHVRRATSFDRLNFSTPENFAILHRRLEWFYHWFIEGASNIKTDSRWSIFIPMIIFTHNVDNEHSRTSNPISMMLTSNEDFKKSITDRLEDVKGESIRHKIMQQHLGVISELVNMKNRRSPTSKLGNSNKHYSVTILGMVTAYYFFTINKDRLRISQFMIFPNYNGKGFGLWVLEFIYRFGIMDTGVREITVEDPTSTFMVLRYIVALKLCFESTLVDPHILYGNDRNSLRIFKIFSKESSIPSREHISSICKESKSHSSKLVEILQLANILPNPISTEFFVSRLSNKRQKIRNIDVKLSLFVQSDMYMDYCDKLKNKIKFEELKTTGSKSKPEKNSPSKYVNSVSLKGNIYFQVDTLLDHMCNETISGYIRAINKLRKIFPKE</sequence>
<reference evidence="1" key="1">
    <citation type="submission" date="2022-07" db="EMBL/GenBank/DDBJ databases">
        <title>Evaluation of T. orientalis genome assembly methods using nanopore sequencing and analysis of variation between genomes.</title>
        <authorList>
            <person name="Yam J."/>
            <person name="Micallef M.L."/>
            <person name="Liu M."/>
            <person name="Djordjevic S.P."/>
            <person name="Bogema D.R."/>
            <person name="Jenkins C."/>
        </authorList>
    </citation>
    <scope>NUCLEOTIDE SEQUENCE</scope>
    <source>
        <strain evidence="1">Goon Nure</strain>
    </source>
</reference>
<dbReference type="EMBL" id="CP056072">
    <property type="protein sequence ID" value="UKK02747.2"/>
    <property type="molecule type" value="Genomic_DNA"/>
</dbReference>
<dbReference type="PANTHER" id="PTHR12046">
    <property type="entry name" value="HISTONE ACETYLTRANSFERASE TYPE B CATALYTIC SUBUNIT"/>
    <property type="match status" value="1"/>
</dbReference>
<organism evidence="1 2">
    <name type="scientific">Theileria orientalis</name>
    <dbReference type="NCBI Taxonomy" id="68886"/>
    <lineage>
        <taxon>Eukaryota</taxon>
        <taxon>Sar</taxon>
        <taxon>Alveolata</taxon>
        <taxon>Apicomplexa</taxon>
        <taxon>Aconoidasida</taxon>
        <taxon>Piroplasmida</taxon>
        <taxon>Theileriidae</taxon>
        <taxon>Theileria</taxon>
    </lineage>
</organism>
<dbReference type="SUPFAM" id="SSF55729">
    <property type="entry name" value="Acyl-CoA N-acyltransferases (Nat)"/>
    <property type="match status" value="1"/>
</dbReference>
<proteinExistence type="predicted"/>
<dbReference type="EC" id="2.3.1.48" evidence="1"/>
<gene>
    <name evidence="1" type="ORF">MACK_002844</name>
</gene>
<dbReference type="GO" id="GO:0005634">
    <property type="term" value="C:nucleus"/>
    <property type="evidence" value="ECO:0007669"/>
    <property type="project" value="InterPro"/>
</dbReference>
<dbReference type="GO" id="GO:0031509">
    <property type="term" value="P:subtelomeric heterochromatin formation"/>
    <property type="evidence" value="ECO:0007669"/>
    <property type="project" value="InterPro"/>
</dbReference>
<dbReference type="Proteomes" id="UP000244811">
    <property type="component" value="Chromosome 4"/>
</dbReference>
<keyword evidence="1" id="KW-0808">Transferase</keyword>
<accession>A0A976MEB6</accession>
<dbReference type="GO" id="GO:0000781">
    <property type="term" value="C:chromosome, telomeric region"/>
    <property type="evidence" value="ECO:0007669"/>
    <property type="project" value="GOC"/>
</dbReference>
<dbReference type="GO" id="GO:0004402">
    <property type="term" value="F:histone acetyltransferase activity"/>
    <property type="evidence" value="ECO:0007669"/>
    <property type="project" value="InterPro"/>
</dbReference>
<evidence type="ECO:0000313" key="1">
    <source>
        <dbReference type="EMBL" id="UKK02747.2"/>
    </source>
</evidence>
<name>A0A976MEB6_THEOR</name>